<name>A0A8J3RWD0_9ACTN</name>
<dbReference type="PANTHER" id="PTHR30572:SF4">
    <property type="entry name" value="ABC TRANSPORTER PERMEASE YTRF"/>
    <property type="match status" value="1"/>
</dbReference>
<evidence type="ECO:0000313" key="11">
    <source>
        <dbReference type="Proteomes" id="UP000616724"/>
    </source>
</evidence>
<comment type="caution">
    <text evidence="10">The sequence shown here is derived from an EMBL/GenBank/DDBJ whole genome shotgun (WGS) entry which is preliminary data.</text>
</comment>
<keyword evidence="11" id="KW-1185">Reference proteome</keyword>
<feature type="transmembrane region" description="Helical" evidence="7">
    <location>
        <begin position="275"/>
        <end position="302"/>
    </location>
</feature>
<feature type="transmembrane region" description="Helical" evidence="7">
    <location>
        <begin position="322"/>
        <end position="349"/>
    </location>
</feature>
<dbReference type="Proteomes" id="UP000616724">
    <property type="component" value="Unassembled WGS sequence"/>
</dbReference>
<evidence type="ECO:0000259" key="8">
    <source>
        <dbReference type="Pfam" id="PF02687"/>
    </source>
</evidence>
<keyword evidence="3 7" id="KW-0812">Transmembrane</keyword>
<keyword evidence="5 7" id="KW-0472">Membrane</keyword>
<dbReference type="GO" id="GO:0005886">
    <property type="term" value="C:plasma membrane"/>
    <property type="evidence" value="ECO:0007669"/>
    <property type="project" value="UniProtKB-SubCell"/>
</dbReference>
<evidence type="ECO:0000256" key="7">
    <source>
        <dbReference type="SAM" id="Phobius"/>
    </source>
</evidence>
<gene>
    <name evidence="10" type="ORF">Plo01_58370</name>
</gene>
<feature type="transmembrane region" description="Helical" evidence="7">
    <location>
        <begin position="756"/>
        <end position="778"/>
    </location>
</feature>
<evidence type="ECO:0000313" key="10">
    <source>
        <dbReference type="EMBL" id="GIH79408.1"/>
    </source>
</evidence>
<evidence type="ECO:0000259" key="9">
    <source>
        <dbReference type="Pfam" id="PF12704"/>
    </source>
</evidence>
<dbReference type="Pfam" id="PF12704">
    <property type="entry name" value="MacB_PCD"/>
    <property type="match status" value="1"/>
</dbReference>
<evidence type="ECO:0000256" key="4">
    <source>
        <dbReference type="ARBA" id="ARBA00022989"/>
    </source>
</evidence>
<dbReference type="InterPro" id="IPR050250">
    <property type="entry name" value="Macrolide_Exporter_MacB"/>
</dbReference>
<comment type="subcellular location">
    <subcellularLocation>
        <location evidence="1">Cell membrane</location>
        <topology evidence="1">Multi-pass membrane protein</topology>
    </subcellularLocation>
</comment>
<sequence length="795" mass="82624">MTAIWFRLELRRRRRSLIVLALLVALATATVLAAAAGARRGHTSMDRLRAVTLPGDAVVLPNQPGFDWDRVRAIPGVIAVGTFPVSGFHVEDLPGGPLPVWIPGPSDTEMWHTIERPVLLAGRLPAPGRADEIAVSARFADAYGRGPGDTLALRLASAEQLRSVPDAAFAVPQGPRITVRITGIVRSPWFRDHIGQGGVPFVSAALFQRYRANFMGSGREQLFVNALVRLAGGTDARSLSRFKEDLARVTGRSDIDVWNAAEDVRHIGEVLDYEALSLLAFGLAALAAATVLTGQSIARYCWAAAAELQVLRAVGLVRRQAVAAAALPVLAAVAAGAALGLAGAVAASHWTPIGIAADLEPAPGLDADWWVLAPGALLAVALGALGAAVSTWRALRGPRPADIRPSAVATAAARAGLPVPAVLGARFALERGRGTVPVRPALLGAVVGVLGVLASFTFAAGVSEAAGNPVRFGQTHQLEAMIGLNGKGDDPSRTLSAIAAVPEVAGINDGRIAVAQAGDVAVPVFSHAPVGRAVPAVLVEGRMPASDAEAVLAVSTARRLEAGVGDRVSLTGQRGTRAFTVTGIGFVPMSPHNEYDEGAYLTSAGWTSLFGSFKYRIVQILLHPGSDPAAAAERIGAATAEAGIPVEAGPVLPPRQLAELRDVEVLPVLLGGFLALLAVGAVGHALATAVRRRRRELAVMRALGLTRRQAGRTVTVQAALIALTGLIFGVPLGLALGRVLWRAVAEHTPLLHHPPTALWTLVLIAPAALLTAALLAAWPGRTAARLRVADVLRSE</sequence>
<feature type="transmembrane region" description="Helical" evidence="7">
    <location>
        <begin position="441"/>
        <end position="462"/>
    </location>
</feature>
<feature type="transmembrane region" description="Helical" evidence="7">
    <location>
        <begin position="369"/>
        <end position="389"/>
    </location>
</feature>
<dbReference type="RefSeq" id="WP_203893872.1">
    <property type="nucleotide sequence ID" value="NZ_BOOH01000048.1"/>
</dbReference>
<protein>
    <recommendedName>
        <fullName evidence="12">FtsX-like permease family protein</fullName>
    </recommendedName>
</protein>
<dbReference type="InterPro" id="IPR025857">
    <property type="entry name" value="MacB_PCD"/>
</dbReference>
<keyword evidence="4 7" id="KW-1133">Transmembrane helix</keyword>
<reference evidence="10 11" key="1">
    <citation type="submission" date="2021-01" db="EMBL/GenBank/DDBJ databases">
        <title>Whole genome shotgun sequence of Planobispora longispora NBRC 13918.</title>
        <authorList>
            <person name="Komaki H."/>
            <person name="Tamura T."/>
        </authorList>
    </citation>
    <scope>NUCLEOTIDE SEQUENCE [LARGE SCALE GENOMIC DNA]</scope>
    <source>
        <strain evidence="10 11">NBRC 13918</strain>
    </source>
</reference>
<feature type="transmembrane region" description="Helical" evidence="7">
    <location>
        <begin position="711"/>
        <end position="736"/>
    </location>
</feature>
<dbReference type="PANTHER" id="PTHR30572">
    <property type="entry name" value="MEMBRANE COMPONENT OF TRANSPORTER-RELATED"/>
    <property type="match status" value="1"/>
</dbReference>
<feature type="domain" description="MacB-like periplasmic core" evidence="9">
    <location>
        <begin position="441"/>
        <end position="637"/>
    </location>
</feature>
<feature type="domain" description="ABC3 transporter permease C-terminal" evidence="8">
    <location>
        <begin position="670"/>
        <end position="781"/>
    </location>
</feature>
<keyword evidence="2" id="KW-1003">Cell membrane</keyword>
<comment type="similarity">
    <text evidence="6">Belongs to the ABC-4 integral membrane protein family.</text>
</comment>
<accession>A0A8J3RWD0</accession>
<evidence type="ECO:0000256" key="3">
    <source>
        <dbReference type="ARBA" id="ARBA00022692"/>
    </source>
</evidence>
<dbReference type="AlphaFoldDB" id="A0A8J3RWD0"/>
<organism evidence="10 11">
    <name type="scientific">Planobispora longispora</name>
    <dbReference type="NCBI Taxonomy" id="28887"/>
    <lineage>
        <taxon>Bacteria</taxon>
        <taxon>Bacillati</taxon>
        <taxon>Actinomycetota</taxon>
        <taxon>Actinomycetes</taxon>
        <taxon>Streptosporangiales</taxon>
        <taxon>Streptosporangiaceae</taxon>
        <taxon>Planobispora</taxon>
    </lineage>
</organism>
<evidence type="ECO:0000256" key="6">
    <source>
        <dbReference type="ARBA" id="ARBA00038076"/>
    </source>
</evidence>
<evidence type="ECO:0000256" key="2">
    <source>
        <dbReference type="ARBA" id="ARBA00022475"/>
    </source>
</evidence>
<evidence type="ECO:0000256" key="5">
    <source>
        <dbReference type="ARBA" id="ARBA00023136"/>
    </source>
</evidence>
<dbReference type="Pfam" id="PF02687">
    <property type="entry name" value="FtsX"/>
    <property type="match status" value="1"/>
</dbReference>
<dbReference type="GO" id="GO:0022857">
    <property type="term" value="F:transmembrane transporter activity"/>
    <property type="evidence" value="ECO:0007669"/>
    <property type="project" value="TreeGrafter"/>
</dbReference>
<evidence type="ECO:0008006" key="12">
    <source>
        <dbReference type="Google" id="ProtNLM"/>
    </source>
</evidence>
<feature type="transmembrane region" description="Helical" evidence="7">
    <location>
        <begin position="665"/>
        <end position="690"/>
    </location>
</feature>
<proteinExistence type="inferred from homology"/>
<evidence type="ECO:0000256" key="1">
    <source>
        <dbReference type="ARBA" id="ARBA00004651"/>
    </source>
</evidence>
<dbReference type="EMBL" id="BOOH01000048">
    <property type="protein sequence ID" value="GIH79408.1"/>
    <property type="molecule type" value="Genomic_DNA"/>
</dbReference>
<dbReference type="InterPro" id="IPR003838">
    <property type="entry name" value="ABC3_permease_C"/>
</dbReference>